<dbReference type="RefSeq" id="WP_088431108.1">
    <property type="nucleotide sequence ID" value="NZ_CP021983.2"/>
</dbReference>
<protein>
    <recommendedName>
        <fullName evidence="3">Winged helix-turn helix domain-containing protein</fullName>
    </recommendedName>
</protein>
<evidence type="ECO:0008006" key="3">
    <source>
        <dbReference type="Google" id="ProtNLM"/>
    </source>
</evidence>
<sequence length="164" mass="18635">MSGVYHLEITESEQALKALLRNQTTASDKERIQLLYLLKSEQAETIQQAAASLLGRHRVTIQTWAKRYRQGGLEALRSHKPHPGGKSTLPDWAETALRNRLEQPEGFESYEAIRQWLALELGIVAPYKTVHKWVYYRLGAAPKVVRPKSDKPDEAQIVAYKKTG</sequence>
<dbReference type="EMBL" id="CP021983">
    <property type="protein sequence ID" value="ASC73711.1"/>
    <property type="molecule type" value="Genomic_DNA"/>
</dbReference>
<organism evidence="1 2">
    <name type="scientific">Halomicronema hongdechloris C2206</name>
    <dbReference type="NCBI Taxonomy" id="1641165"/>
    <lineage>
        <taxon>Bacteria</taxon>
        <taxon>Bacillati</taxon>
        <taxon>Cyanobacteriota</taxon>
        <taxon>Cyanophyceae</taxon>
        <taxon>Nodosilineales</taxon>
        <taxon>Nodosilineaceae</taxon>
        <taxon>Halomicronema</taxon>
    </lineage>
</organism>
<evidence type="ECO:0000313" key="2">
    <source>
        <dbReference type="Proteomes" id="UP000191901"/>
    </source>
</evidence>
<proteinExistence type="predicted"/>
<dbReference type="AlphaFoldDB" id="A0A1Z3HTQ4"/>
<evidence type="ECO:0000313" key="1">
    <source>
        <dbReference type="EMBL" id="ASC73711.1"/>
    </source>
</evidence>
<dbReference type="Pfam" id="PF13565">
    <property type="entry name" value="HTH_32"/>
    <property type="match status" value="1"/>
</dbReference>
<name>A0A1Z3HTQ4_9CYAN</name>
<dbReference type="SUPFAM" id="SSF46689">
    <property type="entry name" value="Homeodomain-like"/>
    <property type="match status" value="1"/>
</dbReference>
<reference evidence="1 2" key="1">
    <citation type="journal article" date="2016" name="Biochim. Biophys. Acta">
        <title>Characterization of red-shifted phycobilisomes isolated from the chlorophyll f-containing cyanobacterium Halomicronema hongdechloris.</title>
        <authorList>
            <person name="Li Y."/>
            <person name="Lin Y."/>
            <person name="Garvey C.J."/>
            <person name="Birch D."/>
            <person name="Corkery R.W."/>
            <person name="Loughlin P.C."/>
            <person name="Scheer H."/>
            <person name="Willows R.D."/>
            <person name="Chen M."/>
        </authorList>
    </citation>
    <scope>NUCLEOTIDE SEQUENCE [LARGE SCALE GENOMIC DNA]</scope>
    <source>
        <strain evidence="1 2">C2206</strain>
    </source>
</reference>
<gene>
    <name evidence="1" type="ORF">XM38_046830</name>
</gene>
<dbReference type="KEGG" id="hhg:XM38_046830"/>
<keyword evidence="2" id="KW-1185">Reference proteome</keyword>
<dbReference type="InterPro" id="IPR009057">
    <property type="entry name" value="Homeodomain-like_sf"/>
</dbReference>
<dbReference type="Proteomes" id="UP000191901">
    <property type="component" value="Chromosome"/>
</dbReference>
<accession>A0A1Z3HTQ4</accession>